<evidence type="ECO:0000313" key="2">
    <source>
        <dbReference type="EMBL" id="KAJ5143402.1"/>
    </source>
</evidence>
<keyword evidence="1" id="KW-0812">Transmembrane</keyword>
<proteinExistence type="predicted"/>
<dbReference type="PANTHER" id="PTHR35895:SF2">
    <property type="match status" value="1"/>
</dbReference>
<dbReference type="RefSeq" id="XP_056525046.1">
    <property type="nucleotide sequence ID" value="XM_056662933.1"/>
</dbReference>
<dbReference type="GeneID" id="81402103"/>
<accession>A0A9W9L9G4</accession>
<dbReference type="EMBL" id="JAPQKL010000002">
    <property type="protein sequence ID" value="KAJ5143402.1"/>
    <property type="molecule type" value="Genomic_DNA"/>
</dbReference>
<reference evidence="2" key="2">
    <citation type="journal article" date="2023" name="IMA Fungus">
        <title>Comparative genomic study of the Penicillium genus elucidates a diverse pangenome and 15 lateral gene transfer events.</title>
        <authorList>
            <person name="Petersen C."/>
            <person name="Sorensen T."/>
            <person name="Nielsen M.R."/>
            <person name="Sondergaard T.E."/>
            <person name="Sorensen J.L."/>
            <person name="Fitzpatrick D.A."/>
            <person name="Frisvad J.C."/>
            <person name="Nielsen K.L."/>
        </authorList>
    </citation>
    <scope>NUCLEOTIDE SEQUENCE</scope>
    <source>
        <strain evidence="2">IBT 22155</strain>
    </source>
</reference>
<dbReference type="AlphaFoldDB" id="A0A9W9L9G4"/>
<dbReference type="InterPro" id="IPR046368">
    <property type="entry name" value="Tag1"/>
</dbReference>
<keyword evidence="1" id="KW-1133">Transmembrane helix</keyword>
<name>A0A9W9L9G4_9EURO</name>
<dbReference type="PANTHER" id="PTHR35895">
    <property type="entry name" value="CHROMOSOME 16, WHOLE GENOME SHOTGUN SEQUENCE"/>
    <property type="match status" value="1"/>
</dbReference>
<dbReference type="InterPro" id="IPR022185">
    <property type="entry name" value="DUF3712"/>
</dbReference>
<gene>
    <name evidence="2" type="ORF">N7515_002189</name>
</gene>
<dbReference type="Proteomes" id="UP001149079">
    <property type="component" value="Unassembled WGS sequence"/>
</dbReference>
<organism evidence="2 3">
    <name type="scientific">Penicillium bovifimosum</name>
    <dbReference type="NCBI Taxonomy" id="126998"/>
    <lineage>
        <taxon>Eukaryota</taxon>
        <taxon>Fungi</taxon>
        <taxon>Dikarya</taxon>
        <taxon>Ascomycota</taxon>
        <taxon>Pezizomycotina</taxon>
        <taxon>Eurotiomycetes</taxon>
        <taxon>Eurotiomycetidae</taxon>
        <taxon>Eurotiales</taxon>
        <taxon>Aspergillaceae</taxon>
        <taxon>Penicillium</taxon>
    </lineage>
</organism>
<reference evidence="2" key="1">
    <citation type="submission" date="2022-11" db="EMBL/GenBank/DDBJ databases">
        <authorList>
            <person name="Petersen C."/>
        </authorList>
    </citation>
    <scope>NUCLEOTIDE SEQUENCE</scope>
    <source>
        <strain evidence="2">IBT 22155</strain>
    </source>
</reference>
<feature type="transmembrane region" description="Helical" evidence="1">
    <location>
        <begin position="66"/>
        <end position="94"/>
    </location>
</feature>
<keyword evidence="3" id="KW-1185">Reference proteome</keyword>
<dbReference type="GO" id="GO:0000329">
    <property type="term" value="C:fungal-type vacuole membrane"/>
    <property type="evidence" value="ECO:0007669"/>
    <property type="project" value="InterPro"/>
</dbReference>
<evidence type="ECO:0000256" key="1">
    <source>
        <dbReference type="SAM" id="Phobius"/>
    </source>
</evidence>
<comment type="caution">
    <text evidence="2">The sequence shown here is derived from an EMBL/GenBank/DDBJ whole genome shotgun (WGS) entry which is preliminary data.</text>
</comment>
<evidence type="ECO:0000313" key="3">
    <source>
        <dbReference type="Proteomes" id="UP001149079"/>
    </source>
</evidence>
<dbReference type="Pfam" id="PF12505">
    <property type="entry name" value="DUF3712"/>
    <property type="match status" value="1"/>
</dbReference>
<dbReference type="OrthoDB" id="10039566at2759"/>
<keyword evidence="1" id="KW-0472">Membrane</keyword>
<sequence>MLWRTKSYIIGADRNLSFFDRAKGEKQSKQKEYDAEHVEGIEAQELPPLGRVKSARAKFQKHWRRFWCCYLLGAIIFLAIFLPVFFLVIIPAIAQKLVNDMSLPVHSAEILNPRPDQVDFVLHTSLNVPLAIRIRTEPLSLNLFNRDTKPRKTYLRVDLPAYSLKGNTKLDVTKNDTKIFDVDEFMKTLENAVYNERFIMSAKGSTIGHLGALKTPLTLDKDIELNGLDKLRGFSIESARLLLPKEADGTNLRGKAVVPNHSVFTFALGNVTLNLKSQEIVLGQASIDNVVLKPGNNTVDLHGKLDFDFLIDNLGTILATQKSALRDGQIELSASGNSTVYNGEHIRYFEEILNGLTITTRVPIVMLLANTLGGLMDTKEGGKGLDIAGILGDLTDNNKTELAVRSLRDRING</sequence>
<protein>
    <submittedName>
        <fullName evidence="2">Uncharacterized protein</fullName>
    </submittedName>
</protein>